<dbReference type="Pfam" id="PF07734">
    <property type="entry name" value="FBA_1"/>
    <property type="match status" value="1"/>
</dbReference>
<dbReference type="InterPro" id="IPR006527">
    <property type="entry name" value="F-box-assoc_dom_typ1"/>
</dbReference>
<dbReference type="NCBIfam" id="TIGR01640">
    <property type="entry name" value="F_box_assoc_1"/>
    <property type="match status" value="1"/>
</dbReference>
<sequence length="337" mass="39131">MYDRRHGHAVFVPFIAKTTMKFISFENPIPGLNLDKFLQDFAYGSWLPSPNHDENSFGYTIVDSCDGLLLINIMAFDQIDASVLKVELLVCNPVRGLCKLLSNPTFDIYTTGHIFYDHSINKYKIICAGSLSSKGDIHFYIIELDNSKHQITPWKKLELLLPEISGNIKNIILYKQNVHWLITSNSGYLTTLLTLDITTGKFKITECPRLPFNTNDNTKYIGFNGKFYHLYQKKLGEFELWHLKFLNDEPTWFMHKITTNGLQYNDIYFVGELEEDKKIVFVNPEEGLVVYDITKGRCNDILMENLDSFCIFFSPLCVNNLFSYERTAQFHFSRTIW</sequence>
<evidence type="ECO:0000313" key="3">
    <source>
        <dbReference type="Proteomes" id="UP001345219"/>
    </source>
</evidence>
<proteinExistence type="predicted"/>
<keyword evidence="3" id="KW-1185">Reference proteome</keyword>
<comment type="caution">
    <text evidence="2">The sequence shown here is derived from an EMBL/GenBank/DDBJ whole genome shotgun (WGS) entry which is preliminary data.</text>
</comment>
<dbReference type="Proteomes" id="UP001345219">
    <property type="component" value="Chromosome 17"/>
</dbReference>
<dbReference type="PANTHER" id="PTHR31672">
    <property type="entry name" value="BNACNNG10540D PROTEIN"/>
    <property type="match status" value="1"/>
</dbReference>
<evidence type="ECO:0000259" key="1">
    <source>
        <dbReference type="Pfam" id="PF07734"/>
    </source>
</evidence>
<evidence type="ECO:0000313" key="2">
    <source>
        <dbReference type="EMBL" id="KAK4759261.1"/>
    </source>
</evidence>
<dbReference type="InterPro" id="IPR050796">
    <property type="entry name" value="SCF_F-box_component"/>
</dbReference>
<organism evidence="2 3">
    <name type="scientific">Trapa incisa</name>
    <dbReference type="NCBI Taxonomy" id="236973"/>
    <lineage>
        <taxon>Eukaryota</taxon>
        <taxon>Viridiplantae</taxon>
        <taxon>Streptophyta</taxon>
        <taxon>Embryophyta</taxon>
        <taxon>Tracheophyta</taxon>
        <taxon>Spermatophyta</taxon>
        <taxon>Magnoliopsida</taxon>
        <taxon>eudicotyledons</taxon>
        <taxon>Gunneridae</taxon>
        <taxon>Pentapetalae</taxon>
        <taxon>rosids</taxon>
        <taxon>malvids</taxon>
        <taxon>Myrtales</taxon>
        <taxon>Lythraceae</taxon>
        <taxon>Trapa</taxon>
    </lineage>
</organism>
<feature type="domain" description="F-box associated beta-propeller type 1" evidence="1">
    <location>
        <begin position="51"/>
        <end position="301"/>
    </location>
</feature>
<protein>
    <recommendedName>
        <fullName evidence="1">F-box associated beta-propeller type 1 domain-containing protein</fullName>
    </recommendedName>
</protein>
<accession>A0AAN7K6Y8</accession>
<reference evidence="2 3" key="1">
    <citation type="journal article" date="2023" name="Hortic Res">
        <title>Pangenome of water caltrop reveals structural variations and asymmetric subgenome divergence after allopolyploidization.</title>
        <authorList>
            <person name="Zhang X."/>
            <person name="Chen Y."/>
            <person name="Wang L."/>
            <person name="Yuan Y."/>
            <person name="Fang M."/>
            <person name="Shi L."/>
            <person name="Lu R."/>
            <person name="Comes H.P."/>
            <person name="Ma Y."/>
            <person name="Chen Y."/>
            <person name="Huang G."/>
            <person name="Zhou Y."/>
            <person name="Zheng Z."/>
            <person name="Qiu Y."/>
        </authorList>
    </citation>
    <scope>NUCLEOTIDE SEQUENCE [LARGE SCALE GENOMIC DNA]</scope>
    <source>
        <tissue evidence="2">Roots</tissue>
    </source>
</reference>
<dbReference type="EMBL" id="JAXIOK010000011">
    <property type="protein sequence ID" value="KAK4759261.1"/>
    <property type="molecule type" value="Genomic_DNA"/>
</dbReference>
<name>A0AAN7K6Y8_9MYRT</name>
<dbReference type="AlphaFoldDB" id="A0AAN7K6Y8"/>
<dbReference type="InterPro" id="IPR017451">
    <property type="entry name" value="F-box-assoc_interact_dom"/>
</dbReference>
<gene>
    <name evidence="2" type="ORF">SAY87_022392</name>
</gene>